<feature type="domain" description="Agenet-like" evidence="1">
    <location>
        <begin position="4"/>
        <end position="19"/>
    </location>
</feature>
<protein>
    <submittedName>
        <fullName evidence="2">FMR1 autosomal homolog 1</fullName>
    </submittedName>
</protein>
<dbReference type="Proteomes" id="UP000233160">
    <property type="component" value="Unassembled WGS sequence"/>
</dbReference>
<dbReference type="AlphaFoldDB" id="A0A2K6FRM0"/>
<dbReference type="Gene3D" id="2.30.30.140">
    <property type="match status" value="1"/>
</dbReference>
<organism evidence="2 3">
    <name type="scientific">Propithecus coquereli</name>
    <name type="common">Coquerel's sifaka</name>
    <name type="synonym">Propithecus verreauxi coquereli</name>
    <dbReference type="NCBI Taxonomy" id="379532"/>
    <lineage>
        <taxon>Eukaryota</taxon>
        <taxon>Metazoa</taxon>
        <taxon>Chordata</taxon>
        <taxon>Craniata</taxon>
        <taxon>Vertebrata</taxon>
        <taxon>Euteleostomi</taxon>
        <taxon>Mammalia</taxon>
        <taxon>Eutheria</taxon>
        <taxon>Euarchontoglires</taxon>
        <taxon>Primates</taxon>
        <taxon>Strepsirrhini</taxon>
        <taxon>Lemuriformes</taxon>
        <taxon>Indriidae</taxon>
        <taxon>Propithecus</taxon>
    </lineage>
</organism>
<dbReference type="GeneTree" id="ENSGT00950000183189"/>
<sequence>MAELTVEVRGSNGAFYKAVY</sequence>
<name>A0A2K6FRM0_PROCO</name>
<proteinExistence type="predicted"/>
<dbReference type="Pfam" id="PF18336">
    <property type="entry name" value="Tudor_FRX1"/>
    <property type="match status" value="1"/>
</dbReference>
<accession>A0A2K6FRM0</accession>
<gene>
    <name evidence="2" type="primary">FXR1</name>
</gene>
<keyword evidence="3" id="KW-1185">Reference proteome</keyword>
<evidence type="ECO:0000259" key="1">
    <source>
        <dbReference type="Pfam" id="PF18336"/>
    </source>
</evidence>
<evidence type="ECO:0000313" key="2">
    <source>
        <dbReference type="Ensembl" id="ENSPCOP00000016618.1"/>
    </source>
</evidence>
<reference evidence="2" key="2">
    <citation type="submission" date="2025-09" db="UniProtKB">
        <authorList>
            <consortium name="Ensembl"/>
        </authorList>
    </citation>
    <scope>IDENTIFICATION</scope>
</reference>
<evidence type="ECO:0000313" key="3">
    <source>
        <dbReference type="Proteomes" id="UP000233160"/>
    </source>
</evidence>
<dbReference type="Ensembl" id="ENSPCOT00000027248.1">
    <property type="protein sequence ID" value="ENSPCOP00000016618.1"/>
    <property type="gene ID" value="ENSPCOG00000020057.1"/>
</dbReference>
<reference evidence="2" key="1">
    <citation type="submission" date="2025-08" db="UniProtKB">
        <authorList>
            <consortium name="Ensembl"/>
        </authorList>
    </citation>
    <scope>IDENTIFICATION</scope>
</reference>
<dbReference type="InterPro" id="IPR041560">
    <property type="entry name" value="Tudor_FRM1"/>
</dbReference>